<proteinExistence type="predicted"/>
<protein>
    <submittedName>
        <fullName evidence="2">IS21 family transposase</fullName>
    </submittedName>
</protein>
<evidence type="ECO:0000313" key="2">
    <source>
        <dbReference type="EMBL" id="MCR1900126.1"/>
    </source>
</evidence>
<keyword evidence="3" id="KW-1185">Reference proteome</keyword>
<dbReference type="AlphaFoldDB" id="A0AAE3HGC3"/>
<dbReference type="PANTHER" id="PTHR35004">
    <property type="entry name" value="TRANSPOSASE RV3428C-RELATED"/>
    <property type="match status" value="1"/>
</dbReference>
<dbReference type="RefSeq" id="WP_257533164.1">
    <property type="nucleotide sequence ID" value="NZ_JANKAS010000019.1"/>
</dbReference>
<reference evidence="2" key="1">
    <citation type="submission" date="2022-07" db="EMBL/GenBank/DDBJ databases">
        <title>Enhanced cultured diversity of the mouse gut microbiota enables custom-made synthetic communities.</title>
        <authorList>
            <person name="Afrizal A."/>
        </authorList>
    </citation>
    <scope>NUCLEOTIDE SEQUENCE</scope>
    <source>
        <strain evidence="2">DSM 28593</strain>
    </source>
</reference>
<dbReference type="Proteomes" id="UP001205748">
    <property type="component" value="Unassembled WGS sequence"/>
</dbReference>
<organism evidence="2 3">
    <name type="scientific">Irregularibacter muris</name>
    <dbReference type="NCBI Taxonomy" id="1796619"/>
    <lineage>
        <taxon>Bacteria</taxon>
        <taxon>Bacillati</taxon>
        <taxon>Bacillota</taxon>
        <taxon>Clostridia</taxon>
        <taxon>Eubacteriales</taxon>
        <taxon>Eubacteriaceae</taxon>
        <taxon>Irregularibacter</taxon>
    </lineage>
</organism>
<feature type="domain" description="Integrase catalytic" evidence="1">
    <location>
        <begin position="124"/>
        <end position="298"/>
    </location>
</feature>
<dbReference type="PROSITE" id="PS50994">
    <property type="entry name" value="INTEGRASE"/>
    <property type="match status" value="1"/>
</dbReference>
<dbReference type="Pfam" id="PF22483">
    <property type="entry name" value="Mu-transpos_C_2"/>
    <property type="match status" value="1"/>
</dbReference>
<name>A0AAE3HGC3_9FIRM</name>
<dbReference type="EMBL" id="JANKAS010000019">
    <property type="protein sequence ID" value="MCR1900126.1"/>
    <property type="molecule type" value="Genomic_DNA"/>
</dbReference>
<comment type="caution">
    <text evidence="2">The sequence shown here is derived from an EMBL/GenBank/DDBJ whole genome shotgun (WGS) entry which is preliminary data.</text>
</comment>
<sequence>MLTITQVNYIRELFFLEGKTYSEIIKMTEKNYRTVKKYIEMDDFNQHCHKAKRPNKSDALRPIIRKWLTEDKSRHHKQRHTAKRIYDRLKEEHPDILKVSDRTVRNIVREEKRKVFASDDAYLLLDHPGGEAQVDFGSFEAFENGSIGRFHHLILSFPKSNAGFAVAARSETREALLEGLATIFNFIGYVPSSIWFDQMSSAALKAKDEKGRVKVADFITRFSTHYGFTIKFCNPASGNEKGNVENKVGTIRRNLFVPEPTILDIKAFNTMLLEKCLKRNKEIHYRFKEPIEKLFEEEKSLMAPVNKVPFDTAKYETRKVNKYGLIHYLACCYSVSPKYVGQSVVLKVMANEIEIFSKDLSQRITHHQRLFEKGSESINYIDFIDIIKIRPNALKYSGIYSLLPDSWQTYLHSLNRDCLKKAFDVLKVILLEDDMGYADKVLRETKKHDSISPEAIAVT</sequence>
<dbReference type="InterPro" id="IPR001584">
    <property type="entry name" value="Integrase_cat-core"/>
</dbReference>
<dbReference type="NCBIfam" id="NF033546">
    <property type="entry name" value="transpos_IS21"/>
    <property type="match status" value="1"/>
</dbReference>
<dbReference type="GO" id="GO:0015074">
    <property type="term" value="P:DNA integration"/>
    <property type="evidence" value="ECO:0007669"/>
    <property type="project" value="InterPro"/>
</dbReference>
<dbReference type="InterPro" id="IPR054353">
    <property type="entry name" value="IstA-like_C"/>
</dbReference>
<accession>A0AAE3HGC3</accession>
<gene>
    <name evidence="2" type="primary">istA</name>
    <name evidence="2" type="ORF">NSA47_14245</name>
</gene>
<evidence type="ECO:0000259" key="1">
    <source>
        <dbReference type="PROSITE" id="PS50994"/>
    </source>
</evidence>
<dbReference type="PANTHER" id="PTHR35004:SF7">
    <property type="entry name" value="INTEGRASE PROTEIN"/>
    <property type="match status" value="1"/>
</dbReference>
<evidence type="ECO:0000313" key="3">
    <source>
        <dbReference type="Proteomes" id="UP001205748"/>
    </source>
</evidence>